<sequence>MHKNNALKFPISRQLLFPICPYKFDSQFNPVDNKADCLNRIREKSTPSGNFVLPLRAIG</sequence>
<dbReference type="EMBL" id="ACDX02000006">
    <property type="protein sequence ID" value="EFC88698.1"/>
    <property type="molecule type" value="Genomic_DNA"/>
</dbReference>
<accession>D2ZVV4</accession>
<comment type="caution">
    <text evidence="1">The sequence shown here is derived from an EMBL/GenBank/DDBJ whole genome shotgun (WGS) entry which is preliminary data.</text>
</comment>
<evidence type="ECO:0000313" key="2">
    <source>
        <dbReference type="Proteomes" id="UP000003344"/>
    </source>
</evidence>
<evidence type="ECO:0000313" key="1">
    <source>
        <dbReference type="EMBL" id="EFC88698.1"/>
    </source>
</evidence>
<gene>
    <name evidence="1" type="ORF">NEIMUCOT_04747</name>
</gene>
<name>D2ZVV4_NEIM2</name>
<dbReference type="STRING" id="546266.NEIMUCOT_04747"/>
<reference evidence="1 2" key="1">
    <citation type="submission" date="2009-10" db="EMBL/GenBank/DDBJ databases">
        <authorList>
            <person name="Weinstock G."/>
            <person name="Sodergren E."/>
            <person name="Clifton S."/>
            <person name="Fulton L."/>
            <person name="Fulton B."/>
            <person name="Courtney L."/>
            <person name="Fronick C."/>
            <person name="Harrison M."/>
            <person name="Strong C."/>
            <person name="Farmer C."/>
            <person name="Delahaunty K."/>
            <person name="Markovic C."/>
            <person name="Hall O."/>
            <person name="Minx P."/>
            <person name="Tomlinson C."/>
            <person name="Mitreva M."/>
            <person name="Nelson J."/>
            <person name="Hou S."/>
            <person name="Wollam A."/>
            <person name="Pepin K.H."/>
            <person name="Johnson M."/>
            <person name="Bhonagiri V."/>
            <person name="Nash W.E."/>
            <person name="Warren W."/>
            <person name="Chinwalla A."/>
            <person name="Mardis E.R."/>
            <person name="Wilson R.K."/>
        </authorList>
    </citation>
    <scope>NUCLEOTIDE SEQUENCE [LARGE SCALE GENOMIC DNA]</scope>
    <source>
        <strain evidence="2">ATCC 25996 / DSM 4631 / NCTC 10774 / M26</strain>
    </source>
</reference>
<dbReference type="Proteomes" id="UP000003344">
    <property type="component" value="Unassembled WGS sequence"/>
</dbReference>
<protein>
    <submittedName>
        <fullName evidence="1">Uncharacterized protein</fullName>
    </submittedName>
</protein>
<organism evidence="1 2">
    <name type="scientific">Neisseria mucosa (strain ATCC 25996 / DSM 4631 / NCTC 10774 / M26)</name>
    <dbReference type="NCBI Taxonomy" id="546266"/>
    <lineage>
        <taxon>Bacteria</taxon>
        <taxon>Pseudomonadati</taxon>
        <taxon>Pseudomonadota</taxon>
        <taxon>Betaproteobacteria</taxon>
        <taxon>Neisseriales</taxon>
        <taxon>Neisseriaceae</taxon>
        <taxon>Neisseria</taxon>
    </lineage>
</organism>
<proteinExistence type="predicted"/>
<dbReference type="AlphaFoldDB" id="D2ZVV4"/>